<feature type="transmembrane region" description="Helical" evidence="1">
    <location>
        <begin position="104"/>
        <end position="125"/>
    </location>
</feature>
<dbReference type="PANTHER" id="PTHR38434">
    <property type="entry name" value="BLL2549 PROTEIN"/>
    <property type="match status" value="1"/>
</dbReference>
<feature type="transmembrane region" description="Helical" evidence="1">
    <location>
        <begin position="316"/>
        <end position="335"/>
    </location>
</feature>
<evidence type="ECO:0000313" key="2">
    <source>
        <dbReference type="EMBL" id="SIT05555.1"/>
    </source>
</evidence>
<dbReference type="OrthoDB" id="666059at2"/>
<organism evidence="2 3">
    <name type="scientific">Chryseobacterium ureilyticum</name>
    <dbReference type="NCBI Taxonomy" id="373668"/>
    <lineage>
        <taxon>Bacteria</taxon>
        <taxon>Pseudomonadati</taxon>
        <taxon>Bacteroidota</taxon>
        <taxon>Flavobacteriia</taxon>
        <taxon>Flavobacteriales</taxon>
        <taxon>Weeksellaceae</taxon>
        <taxon>Chryseobacterium group</taxon>
        <taxon>Chryseobacterium</taxon>
    </lineage>
</organism>
<feature type="transmembrane region" description="Helical" evidence="1">
    <location>
        <begin position="514"/>
        <end position="536"/>
    </location>
</feature>
<reference evidence="3" key="1">
    <citation type="submission" date="2017-01" db="EMBL/GenBank/DDBJ databases">
        <authorList>
            <person name="Varghese N."/>
            <person name="Submissions S."/>
        </authorList>
    </citation>
    <scope>NUCLEOTIDE SEQUENCE [LARGE SCALE GENOMIC DNA]</scope>
    <source>
        <strain evidence="3">DSM 18017</strain>
    </source>
</reference>
<dbReference type="InterPro" id="IPR019286">
    <property type="entry name" value="DUF2339_TM"/>
</dbReference>
<feature type="transmembrane region" description="Helical" evidence="1">
    <location>
        <begin position="706"/>
        <end position="723"/>
    </location>
</feature>
<proteinExistence type="predicted"/>
<dbReference type="STRING" id="373668.SAMN05421786_104380"/>
<evidence type="ECO:0000313" key="3">
    <source>
        <dbReference type="Proteomes" id="UP000186744"/>
    </source>
</evidence>
<evidence type="ECO:0000256" key="1">
    <source>
        <dbReference type="SAM" id="Phobius"/>
    </source>
</evidence>
<sequence length="747" mass="85895">MSEYIAVILIVVIAIIFNNLNTKIRKLEKELSDLNSKIRKTSPESETRHKENLTSETIAPSQTFNKETEPYEINIQQEQNPGSTPITHQKDWLNPIFDFLKQNALTIIGIFTLVLGIGYFVKYAIDKNWIGETSRAGIGFFTGAGIILIGHFLRKNYKTFASIITGGGISVLYFTATIAFREYHLFSQNTAFAITTLVTVISIILSYYYKSEVLIIFSLIGGFSAPLMISTGQSNYPFLFIYLTLLNIGMLAVAFLQHWKSVGWTAYIFTSLYLFYWNTEQPELLSILFYSISYIIFYIFALHNYIRKSELSMSDILMLVLINCSSILGITYVFNELKYDPVIIFPITFAIINGLLLFREYGKRNFGVPYSVFTGITVSLITIAVALQFKAHLITSVWAIETTLLLFIWKKTGHKIFKTCFQLLFPLVIFSQTVTWCEYFTIKNLSIVFNPVFLTSLVTIVSAGINLYLLKNTETKTETKTVSFLENIITIVSYGMIYTALLLEITYHMSAMPWTVIVNVALLFTVFYIFILLILRKQLNIEGEFQNSLIYLLLFIATINISISTSFVVTDILSKKLHSGFYLLHLLQWIPFIYMYLKIIPSSQFHRYKISYWALSIALITMISCELHHTYVLNLSQDYLSSIKVKNHFNILYLPIIWTILASIFIYIGLKREIKEYYKIGFALLGLMILKLYGYDVWQMDNISKISAFIVLGVILLLSSFTFQRLKNIIKNMVDKKENSDEKTDIK</sequence>
<dbReference type="Proteomes" id="UP000186744">
    <property type="component" value="Unassembled WGS sequence"/>
</dbReference>
<feature type="transmembrane region" description="Helical" evidence="1">
    <location>
        <begin position="581"/>
        <end position="600"/>
    </location>
</feature>
<feature type="transmembrane region" description="Helical" evidence="1">
    <location>
        <begin position="548"/>
        <end position="569"/>
    </location>
</feature>
<feature type="transmembrane region" description="Helical" evidence="1">
    <location>
        <begin position="341"/>
        <end position="358"/>
    </location>
</feature>
<protein>
    <submittedName>
        <fullName evidence="2">Predicted membrane protein</fullName>
    </submittedName>
</protein>
<name>A0A1N7P4J1_9FLAO</name>
<feature type="transmembrane region" description="Helical" evidence="1">
    <location>
        <begin position="284"/>
        <end position="304"/>
    </location>
</feature>
<feature type="transmembrane region" description="Helical" evidence="1">
    <location>
        <begin position="262"/>
        <end position="278"/>
    </location>
</feature>
<feature type="transmembrane region" description="Helical" evidence="1">
    <location>
        <begin position="482"/>
        <end position="502"/>
    </location>
</feature>
<dbReference type="RefSeq" id="WP_076552608.1">
    <property type="nucleotide sequence ID" value="NZ_FTOL01000004.1"/>
</dbReference>
<feature type="transmembrane region" description="Helical" evidence="1">
    <location>
        <begin position="393"/>
        <end position="409"/>
    </location>
</feature>
<feature type="transmembrane region" description="Helical" evidence="1">
    <location>
        <begin position="651"/>
        <end position="670"/>
    </location>
</feature>
<dbReference type="AlphaFoldDB" id="A0A1N7P4J1"/>
<dbReference type="EMBL" id="FTOL01000004">
    <property type="protein sequence ID" value="SIT05555.1"/>
    <property type="molecule type" value="Genomic_DNA"/>
</dbReference>
<dbReference type="PANTHER" id="PTHR38434:SF1">
    <property type="entry name" value="BLL2549 PROTEIN"/>
    <property type="match status" value="1"/>
</dbReference>
<feature type="transmembrane region" description="Helical" evidence="1">
    <location>
        <begin position="370"/>
        <end position="387"/>
    </location>
</feature>
<keyword evidence="3" id="KW-1185">Reference proteome</keyword>
<feature type="transmembrane region" description="Helical" evidence="1">
    <location>
        <begin position="236"/>
        <end position="255"/>
    </location>
</feature>
<feature type="transmembrane region" description="Helical" evidence="1">
    <location>
        <begin position="160"/>
        <end position="180"/>
    </location>
</feature>
<feature type="transmembrane region" description="Helical" evidence="1">
    <location>
        <begin position="186"/>
        <end position="208"/>
    </location>
</feature>
<feature type="transmembrane region" description="Helical" evidence="1">
    <location>
        <begin position="421"/>
        <end position="442"/>
    </location>
</feature>
<feature type="transmembrane region" description="Helical" evidence="1">
    <location>
        <begin position="6"/>
        <end position="22"/>
    </location>
</feature>
<keyword evidence="1" id="KW-0472">Membrane</keyword>
<feature type="transmembrane region" description="Helical" evidence="1">
    <location>
        <begin position="213"/>
        <end position="230"/>
    </location>
</feature>
<accession>A0A1N7P4J1</accession>
<feature type="transmembrane region" description="Helical" evidence="1">
    <location>
        <begin position="612"/>
        <end position="631"/>
    </location>
</feature>
<feature type="transmembrane region" description="Helical" evidence="1">
    <location>
        <begin position="677"/>
        <end position="694"/>
    </location>
</feature>
<keyword evidence="1" id="KW-0812">Transmembrane</keyword>
<gene>
    <name evidence="2" type="ORF">SAMN05421786_104380</name>
</gene>
<keyword evidence="1" id="KW-1133">Transmembrane helix</keyword>
<feature type="transmembrane region" description="Helical" evidence="1">
    <location>
        <begin position="137"/>
        <end position="153"/>
    </location>
</feature>
<dbReference type="Pfam" id="PF10101">
    <property type="entry name" value="DUF2339"/>
    <property type="match status" value="1"/>
</dbReference>
<feature type="transmembrane region" description="Helical" evidence="1">
    <location>
        <begin position="448"/>
        <end position="470"/>
    </location>
</feature>